<dbReference type="GO" id="GO:0061630">
    <property type="term" value="F:ubiquitin protein ligase activity"/>
    <property type="evidence" value="ECO:0007669"/>
    <property type="project" value="TreeGrafter"/>
</dbReference>
<evidence type="ECO:0000256" key="3">
    <source>
        <dbReference type="ARBA" id="ARBA00022833"/>
    </source>
</evidence>
<dbReference type="PANTHER" id="PTHR45931:SF3">
    <property type="entry name" value="RING ZINC FINGER-CONTAINING PROTEIN"/>
    <property type="match status" value="1"/>
</dbReference>
<feature type="compositionally biased region" description="Low complexity" evidence="5">
    <location>
        <begin position="136"/>
        <end position="151"/>
    </location>
</feature>
<feature type="region of interest" description="Disordered" evidence="5">
    <location>
        <begin position="37"/>
        <end position="56"/>
    </location>
</feature>
<gene>
    <name evidence="7" type="ORF">LSALG_LOCUS33518</name>
</gene>
<feature type="region of interest" description="Disordered" evidence="5">
    <location>
        <begin position="135"/>
        <end position="157"/>
    </location>
</feature>
<sequence length="287" mass="33030">MLWMTSASELFHSRRYRFGVRYNGVEISGFDTSLPDASSSLSSLQHRTTNRRYNRRENRLDDGCDLASRRIHRRRLDHSEHESVQPEQVHNQSPSGSIINSEDFRSIHRHRATGNDRLPGSVLLARERLLERLRGVSVSQNRQSSSSSSNSHQDDSNLYGEMASESWQPLTRNHHHHPGLHQDALNCLKLEVFGDDGKGNETSRECTICLEGFENGDEVIRLHCFHVFHSGCLIPWIRLCGACPNCRKGITINCYRIKMIINRLHDKLTMTCLHYDYNFKSLSSCIR</sequence>
<dbReference type="Pfam" id="PF13639">
    <property type="entry name" value="zf-RING_2"/>
    <property type="match status" value="1"/>
</dbReference>
<keyword evidence="8" id="KW-1185">Reference proteome</keyword>
<dbReference type="InterPro" id="IPR001841">
    <property type="entry name" value="Znf_RING"/>
</dbReference>
<feature type="compositionally biased region" description="Polar residues" evidence="5">
    <location>
        <begin position="85"/>
        <end position="99"/>
    </location>
</feature>
<evidence type="ECO:0000313" key="7">
    <source>
        <dbReference type="EMBL" id="CAI9294541.1"/>
    </source>
</evidence>
<keyword evidence="1" id="KW-0479">Metal-binding</keyword>
<dbReference type="GO" id="GO:0008270">
    <property type="term" value="F:zinc ion binding"/>
    <property type="evidence" value="ECO:0007669"/>
    <property type="project" value="UniProtKB-KW"/>
</dbReference>
<evidence type="ECO:0000313" key="8">
    <source>
        <dbReference type="Proteomes" id="UP001177003"/>
    </source>
</evidence>
<feature type="domain" description="RING-type" evidence="6">
    <location>
        <begin position="206"/>
        <end position="247"/>
    </location>
</feature>
<evidence type="ECO:0000256" key="4">
    <source>
        <dbReference type="PROSITE-ProRule" id="PRU00175"/>
    </source>
</evidence>
<protein>
    <recommendedName>
        <fullName evidence="6">RING-type domain-containing protein</fullName>
    </recommendedName>
</protein>
<dbReference type="SUPFAM" id="SSF57850">
    <property type="entry name" value="RING/U-box"/>
    <property type="match status" value="1"/>
</dbReference>
<reference evidence="7" key="1">
    <citation type="submission" date="2023-04" db="EMBL/GenBank/DDBJ databases">
        <authorList>
            <person name="Vijverberg K."/>
            <person name="Xiong W."/>
            <person name="Schranz E."/>
        </authorList>
    </citation>
    <scope>NUCLEOTIDE SEQUENCE</scope>
</reference>
<dbReference type="Gene3D" id="3.30.40.10">
    <property type="entry name" value="Zinc/RING finger domain, C3HC4 (zinc finger)"/>
    <property type="match status" value="1"/>
</dbReference>
<dbReference type="InterPro" id="IPR051834">
    <property type="entry name" value="RING_finger_E3_ligase"/>
</dbReference>
<dbReference type="SMART" id="SM00184">
    <property type="entry name" value="RING"/>
    <property type="match status" value="1"/>
</dbReference>
<dbReference type="Proteomes" id="UP001177003">
    <property type="component" value="Chromosome 7"/>
</dbReference>
<evidence type="ECO:0000256" key="1">
    <source>
        <dbReference type="ARBA" id="ARBA00022723"/>
    </source>
</evidence>
<dbReference type="GO" id="GO:0005634">
    <property type="term" value="C:nucleus"/>
    <property type="evidence" value="ECO:0007669"/>
    <property type="project" value="TreeGrafter"/>
</dbReference>
<proteinExistence type="predicted"/>
<feature type="region of interest" description="Disordered" evidence="5">
    <location>
        <begin position="76"/>
        <end position="99"/>
    </location>
</feature>
<keyword evidence="2 4" id="KW-0863">Zinc-finger</keyword>
<dbReference type="PANTHER" id="PTHR45931">
    <property type="entry name" value="SI:CH211-59O9.10"/>
    <property type="match status" value="1"/>
</dbReference>
<dbReference type="AlphaFoldDB" id="A0AA35ZLU7"/>
<keyword evidence="3" id="KW-0862">Zinc</keyword>
<dbReference type="GO" id="GO:0006511">
    <property type="term" value="P:ubiquitin-dependent protein catabolic process"/>
    <property type="evidence" value="ECO:0007669"/>
    <property type="project" value="TreeGrafter"/>
</dbReference>
<evidence type="ECO:0000259" key="6">
    <source>
        <dbReference type="PROSITE" id="PS50089"/>
    </source>
</evidence>
<name>A0AA35ZLU7_LACSI</name>
<dbReference type="EMBL" id="OX465083">
    <property type="protein sequence ID" value="CAI9294541.1"/>
    <property type="molecule type" value="Genomic_DNA"/>
</dbReference>
<evidence type="ECO:0000256" key="2">
    <source>
        <dbReference type="ARBA" id="ARBA00022771"/>
    </source>
</evidence>
<dbReference type="PROSITE" id="PS50089">
    <property type="entry name" value="ZF_RING_2"/>
    <property type="match status" value="1"/>
</dbReference>
<organism evidence="7 8">
    <name type="scientific">Lactuca saligna</name>
    <name type="common">Willowleaf lettuce</name>
    <dbReference type="NCBI Taxonomy" id="75948"/>
    <lineage>
        <taxon>Eukaryota</taxon>
        <taxon>Viridiplantae</taxon>
        <taxon>Streptophyta</taxon>
        <taxon>Embryophyta</taxon>
        <taxon>Tracheophyta</taxon>
        <taxon>Spermatophyta</taxon>
        <taxon>Magnoliopsida</taxon>
        <taxon>eudicotyledons</taxon>
        <taxon>Gunneridae</taxon>
        <taxon>Pentapetalae</taxon>
        <taxon>asterids</taxon>
        <taxon>campanulids</taxon>
        <taxon>Asterales</taxon>
        <taxon>Asteraceae</taxon>
        <taxon>Cichorioideae</taxon>
        <taxon>Cichorieae</taxon>
        <taxon>Lactucinae</taxon>
        <taxon>Lactuca</taxon>
    </lineage>
</organism>
<dbReference type="InterPro" id="IPR013083">
    <property type="entry name" value="Znf_RING/FYVE/PHD"/>
</dbReference>
<accession>A0AA35ZLU7</accession>
<evidence type="ECO:0000256" key="5">
    <source>
        <dbReference type="SAM" id="MobiDB-lite"/>
    </source>
</evidence>